<organism evidence="2 3">
    <name type="scientific">Leptidea sinapis</name>
    <dbReference type="NCBI Taxonomy" id="189913"/>
    <lineage>
        <taxon>Eukaryota</taxon>
        <taxon>Metazoa</taxon>
        <taxon>Ecdysozoa</taxon>
        <taxon>Arthropoda</taxon>
        <taxon>Hexapoda</taxon>
        <taxon>Insecta</taxon>
        <taxon>Pterygota</taxon>
        <taxon>Neoptera</taxon>
        <taxon>Endopterygota</taxon>
        <taxon>Lepidoptera</taxon>
        <taxon>Glossata</taxon>
        <taxon>Ditrysia</taxon>
        <taxon>Papilionoidea</taxon>
        <taxon>Pieridae</taxon>
        <taxon>Dismorphiinae</taxon>
        <taxon>Leptidea</taxon>
    </lineage>
</organism>
<dbReference type="Proteomes" id="UP000324832">
    <property type="component" value="Unassembled WGS sequence"/>
</dbReference>
<feature type="chain" id="PRO_5022817018" description="Farnesoic acid O-methyl transferase domain-containing protein" evidence="1">
    <location>
        <begin position="22"/>
        <end position="159"/>
    </location>
</feature>
<evidence type="ECO:0008006" key="4">
    <source>
        <dbReference type="Google" id="ProtNLM"/>
    </source>
</evidence>
<name>A0A5E4Q8F7_9NEOP</name>
<proteinExistence type="predicted"/>
<evidence type="ECO:0000313" key="3">
    <source>
        <dbReference type="Proteomes" id="UP000324832"/>
    </source>
</evidence>
<keyword evidence="1" id="KW-0732">Signal</keyword>
<accession>A0A5E4Q8F7</accession>
<protein>
    <recommendedName>
        <fullName evidence="4">Farnesoic acid O-methyl transferase domain-containing protein</fullName>
    </recommendedName>
</protein>
<reference evidence="2 3" key="1">
    <citation type="submission" date="2017-07" db="EMBL/GenBank/DDBJ databases">
        <authorList>
            <person name="Talla V."/>
            <person name="Backstrom N."/>
        </authorList>
    </citation>
    <scope>NUCLEOTIDE SEQUENCE [LARGE SCALE GENOMIC DNA]</scope>
</reference>
<feature type="signal peptide" evidence="1">
    <location>
        <begin position="1"/>
        <end position="21"/>
    </location>
</feature>
<dbReference type="EMBL" id="FZQP02002037">
    <property type="protein sequence ID" value="VVC94576.1"/>
    <property type="molecule type" value="Genomic_DNA"/>
</dbReference>
<evidence type="ECO:0000256" key="1">
    <source>
        <dbReference type="SAM" id="SignalP"/>
    </source>
</evidence>
<evidence type="ECO:0000313" key="2">
    <source>
        <dbReference type="EMBL" id="VVC94576.1"/>
    </source>
</evidence>
<dbReference type="AlphaFoldDB" id="A0A5E4Q8F7"/>
<gene>
    <name evidence="2" type="ORF">LSINAPIS_LOCUS6486</name>
</gene>
<sequence>MTSTMYVQTLFCLFLCVFVLSYPQYYETQHFKVGIEYDRSLPMSGGSDRLRHRNNFDPFFVTVTAKAKVSATTLSSGNVTFSVLRGGTGSRSISFHLASNNSDFLKYDYLTYGIRYEEYKKLANIISVPMKNAGSQLLSSMNIPYYLFLMYIIKQINLI</sequence>
<keyword evidence="3" id="KW-1185">Reference proteome</keyword>